<dbReference type="GO" id="GO:0004673">
    <property type="term" value="F:protein histidine kinase activity"/>
    <property type="evidence" value="ECO:0007669"/>
    <property type="project" value="UniProtKB-EC"/>
</dbReference>
<keyword evidence="6" id="KW-0067">ATP-binding</keyword>
<dbReference type="GO" id="GO:0030295">
    <property type="term" value="F:protein kinase activator activity"/>
    <property type="evidence" value="ECO:0007669"/>
    <property type="project" value="TreeGrafter"/>
</dbReference>
<dbReference type="GO" id="GO:0000156">
    <property type="term" value="F:phosphorelay response regulator activity"/>
    <property type="evidence" value="ECO:0007669"/>
    <property type="project" value="TreeGrafter"/>
</dbReference>
<dbReference type="Gene3D" id="3.30.565.10">
    <property type="entry name" value="Histidine kinase-like ATPase, C-terminal domain"/>
    <property type="match status" value="1"/>
</dbReference>
<keyword evidence="4" id="KW-0547">Nucleotide-binding</keyword>
<dbReference type="AlphaFoldDB" id="A0A2K9NSD0"/>
<keyword evidence="8" id="KW-1133">Transmembrane helix</keyword>
<keyword evidence="11" id="KW-1185">Reference proteome</keyword>
<dbReference type="InterPro" id="IPR050351">
    <property type="entry name" value="BphY/WalK/GraS-like"/>
</dbReference>
<evidence type="ECO:0000256" key="5">
    <source>
        <dbReference type="ARBA" id="ARBA00022777"/>
    </source>
</evidence>
<dbReference type="InterPro" id="IPR036890">
    <property type="entry name" value="HATPase_C_sf"/>
</dbReference>
<dbReference type="PANTHER" id="PTHR42878">
    <property type="entry name" value="TWO-COMPONENT HISTIDINE KINASE"/>
    <property type="match status" value="1"/>
</dbReference>
<feature type="transmembrane region" description="Helical" evidence="8">
    <location>
        <begin position="63"/>
        <end position="83"/>
    </location>
</feature>
<sequence>MSMPKEIVILFGFFAAFVFINFVIYLFLFFKMKEKLFRELAVYWLLVLFVFIIEGGVKTGELALSLVFIVNILPIYIMSNFLIRSYDMNLNAKKYVISSFVVIVLAIINDQLNFPFFVLAFPIAFVSAMPMIEAIYHTLKTKKKEASFVQKFMAGAVFVPGIFCCFHYAIARNIPGTEMVGYGSAFLNYIIASIALPVFVIQELNREKTEKLELLVAERTKELYASKIQKEKLLRVVVHDISNSLQALILQTSRLSLSRDEKVIEASIRMMKNLDAISDLTKHVKEMEHLRAKSGKLHPVSIDECFSEIKELFCERYQQKNVHLHFINKVPADIVIYVDKVSFIHSVASNIISNALKFSYPNSEVVVTATEDNGQVHFVVQDYGVGMSEKYLTSLFEFEASFTTLGTGGERGTGFGMPLVKNYTEIFGGTVSASSSQHKEASGTRIQVSLPAVVHRDHATSLN</sequence>
<dbReference type="KEGG" id="bsto:C0V70_09885"/>
<dbReference type="Pfam" id="PF02518">
    <property type="entry name" value="HATPase_c"/>
    <property type="match status" value="1"/>
</dbReference>
<keyword evidence="8" id="KW-0472">Membrane</keyword>
<evidence type="ECO:0000256" key="3">
    <source>
        <dbReference type="ARBA" id="ARBA00022679"/>
    </source>
</evidence>
<evidence type="ECO:0000256" key="8">
    <source>
        <dbReference type="SAM" id="Phobius"/>
    </source>
</evidence>
<evidence type="ECO:0000313" key="10">
    <source>
        <dbReference type="EMBL" id="AUN98408.1"/>
    </source>
</evidence>
<dbReference type="Proteomes" id="UP000235584">
    <property type="component" value="Chromosome"/>
</dbReference>
<dbReference type="GO" id="GO:0005524">
    <property type="term" value="F:ATP binding"/>
    <property type="evidence" value="ECO:0007669"/>
    <property type="project" value="UniProtKB-KW"/>
</dbReference>
<dbReference type="EMBL" id="CP025704">
    <property type="protein sequence ID" value="AUN98408.1"/>
    <property type="molecule type" value="Genomic_DNA"/>
</dbReference>
<evidence type="ECO:0000256" key="4">
    <source>
        <dbReference type="ARBA" id="ARBA00022741"/>
    </source>
</evidence>
<evidence type="ECO:0000256" key="7">
    <source>
        <dbReference type="ARBA" id="ARBA00023012"/>
    </source>
</evidence>
<comment type="catalytic activity">
    <reaction evidence="1">
        <text>ATP + protein L-histidine = ADP + protein N-phospho-L-histidine.</text>
        <dbReference type="EC" id="2.7.13.3"/>
    </reaction>
</comment>
<dbReference type="SMART" id="SM00387">
    <property type="entry name" value="HATPase_c"/>
    <property type="match status" value="1"/>
</dbReference>
<evidence type="ECO:0000259" key="9">
    <source>
        <dbReference type="PROSITE" id="PS50109"/>
    </source>
</evidence>
<organism evidence="10 11">
    <name type="scientific">Bacteriovorax stolpii</name>
    <name type="common">Bdellovibrio stolpii</name>
    <dbReference type="NCBI Taxonomy" id="960"/>
    <lineage>
        <taxon>Bacteria</taxon>
        <taxon>Pseudomonadati</taxon>
        <taxon>Bdellovibrionota</taxon>
        <taxon>Bacteriovoracia</taxon>
        <taxon>Bacteriovoracales</taxon>
        <taxon>Bacteriovoracaceae</taxon>
        <taxon>Bacteriovorax</taxon>
    </lineage>
</organism>
<feature type="domain" description="Histidine kinase" evidence="9">
    <location>
        <begin position="236"/>
        <end position="454"/>
    </location>
</feature>
<dbReference type="SUPFAM" id="SSF55874">
    <property type="entry name" value="ATPase domain of HSP90 chaperone/DNA topoisomerase II/histidine kinase"/>
    <property type="match status" value="1"/>
</dbReference>
<protein>
    <recommendedName>
        <fullName evidence="2">histidine kinase</fullName>
        <ecNumber evidence="2">2.7.13.3</ecNumber>
    </recommendedName>
</protein>
<keyword evidence="7" id="KW-0902">Two-component regulatory system</keyword>
<name>A0A2K9NSD0_BACTC</name>
<feature type="transmembrane region" description="Helical" evidence="8">
    <location>
        <begin position="40"/>
        <end position="57"/>
    </location>
</feature>
<keyword evidence="8" id="KW-0812">Transmembrane</keyword>
<feature type="transmembrane region" description="Helical" evidence="8">
    <location>
        <begin position="6"/>
        <end position="28"/>
    </location>
</feature>
<accession>A0A2K9NSD0</accession>
<dbReference type="InterPro" id="IPR003594">
    <property type="entry name" value="HATPase_dom"/>
</dbReference>
<keyword evidence="3" id="KW-0808">Transferase</keyword>
<feature type="transmembrane region" description="Helical" evidence="8">
    <location>
        <begin position="95"/>
        <end position="112"/>
    </location>
</feature>
<dbReference type="PANTHER" id="PTHR42878:SF7">
    <property type="entry name" value="SENSOR HISTIDINE KINASE GLRK"/>
    <property type="match status" value="1"/>
</dbReference>
<proteinExistence type="predicted"/>
<dbReference type="GO" id="GO:0007234">
    <property type="term" value="P:osmosensory signaling via phosphorelay pathway"/>
    <property type="evidence" value="ECO:0007669"/>
    <property type="project" value="TreeGrafter"/>
</dbReference>
<feature type="transmembrane region" description="Helical" evidence="8">
    <location>
        <begin position="118"/>
        <end position="136"/>
    </location>
</feature>
<evidence type="ECO:0000256" key="6">
    <source>
        <dbReference type="ARBA" id="ARBA00022840"/>
    </source>
</evidence>
<evidence type="ECO:0000256" key="1">
    <source>
        <dbReference type="ARBA" id="ARBA00000085"/>
    </source>
</evidence>
<evidence type="ECO:0000313" key="11">
    <source>
        <dbReference type="Proteomes" id="UP000235584"/>
    </source>
</evidence>
<dbReference type="PRINTS" id="PR00344">
    <property type="entry name" value="BCTRLSENSOR"/>
</dbReference>
<dbReference type="EC" id="2.7.13.3" evidence="2"/>
<dbReference type="PROSITE" id="PS50109">
    <property type="entry name" value="HIS_KIN"/>
    <property type="match status" value="1"/>
</dbReference>
<feature type="transmembrane region" description="Helical" evidence="8">
    <location>
        <begin position="182"/>
        <end position="201"/>
    </location>
</feature>
<dbReference type="InterPro" id="IPR005467">
    <property type="entry name" value="His_kinase_dom"/>
</dbReference>
<reference evidence="10 11" key="1">
    <citation type="submission" date="2018-01" db="EMBL/GenBank/DDBJ databases">
        <title>Complete genome sequence of Bacteriovorax stolpii DSM12778.</title>
        <authorList>
            <person name="Tang B."/>
            <person name="Chang J."/>
        </authorList>
    </citation>
    <scope>NUCLEOTIDE SEQUENCE [LARGE SCALE GENOMIC DNA]</scope>
    <source>
        <strain evidence="10 11">DSM 12778</strain>
    </source>
</reference>
<gene>
    <name evidence="10" type="ORF">C0V70_09885</name>
</gene>
<evidence type="ECO:0000256" key="2">
    <source>
        <dbReference type="ARBA" id="ARBA00012438"/>
    </source>
</evidence>
<keyword evidence="5" id="KW-0418">Kinase</keyword>
<dbReference type="InterPro" id="IPR004358">
    <property type="entry name" value="Sig_transdc_His_kin-like_C"/>
</dbReference>
<feature type="transmembrane region" description="Helical" evidence="8">
    <location>
        <begin position="148"/>
        <end position="170"/>
    </location>
</feature>